<keyword evidence="2" id="KW-1185">Reference proteome</keyword>
<evidence type="ECO:0000313" key="1">
    <source>
        <dbReference type="EMBL" id="GMT30278.1"/>
    </source>
</evidence>
<name>A0AAV5WHZ4_9BILA</name>
<reference evidence="1" key="1">
    <citation type="submission" date="2023-10" db="EMBL/GenBank/DDBJ databases">
        <title>Genome assembly of Pristionchus species.</title>
        <authorList>
            <person name="Yoshida K."/>
            <person name="Sommer R.J."/>
        </authorList>
    </citation>
    <scope>NUCLEOTIDE SEQUENCE</scope>
    <source>
        <strain evidence="1">RS5133</strain>
    </source>
</reference>
<sequence length="62" mass="7222">CLHRQPTRATAQTADLHNRREFLGEIIVDFDLESNHSTRLGVWNPDRFDLSMLPSDDVIWQS</sequence>
<comment type="caution">
    <text evidence="1">The sequence shown here is derived from an EMBL/GenBank/DDBJ whole genome shotgun (WGS) entry which is preliminary data.</text>
</comment>
<dbReference type="AlphaFoldDB" id="A0AAV5WHZ4"/>
<feature type="non-terminal residue" evidence="1">
    <location>
        <position position="1"/>
    </location>
</feature>
<proteinExistence type="predicted"/>
<accession>A0AAV5WHZ4</accession>
<dbReference type="Proteomes" id="UP001432322">
    <property type="component" value="Unassembled WGS sequence"/>
</dbReference>
<organism evidence="1 2">
    <name type="scientific">Pristionchus fissidentatus</name>
    <dbReference type="NCBI Taxonomy" id="1538716"/>
    <lineage>
        <taxon>Eukaryota</taxon>
        <taxon>Metazoa</taxon>
        <taxon>Ecdysozoa</taxon>
        <taxon>Nematoda</taxon>
        <taxon>Chromadorea</taxon>
        <taxon>Rhabditida</taxon>
        <taxon>Rhabditina</taxon>
        <taxon>Diplogasteromorpha</taxon>
        <taxon>Diplogasteroidea</taxon>
        <taxon>Neodiplogasteridae</taxon>
        <taxon>Pristionchus</taxon>
    </lineage>
</organism>
<gene>
    <name evidence="1" type="ORF">PFISCL1PPCAC_21575</name>
</gene>
<evidence type="ECO:0000313" key="2">
    <source>
        <dbReference type="Proteomes" id="UP001432322"/>
    </source>
</evidence>
<protein>
    <submittedName>
        <fullName evidence="1">Uncharacterized protein</fullName>
    </submittedName>
</protein>
<feature type="non-terminal residue" evidence="1">
    <location>
        <position position="62"/>
    </location>
</feature>
<dbReference type="EMBL" id="BTSY01000005">
    <property type="protein sequence ID" value="GMT30278.1"/>
    <property type="molecule type" value="Genomic_DNA"/>
</dbReference>